<evidence type="ECO:0000256" key="6">
    <source>
        <dbReference type="ARBA" id="ARBA00023014"/>
    </source>
</evidence>
<keyword evidence="4" id="KW-0249">Electron transport</keyword>
<comment type="cofactor">
    <cofactor evidence="7">
        <name>[2Fe-2S] cluster</name>
        <dbReference type="ChEBI" id="CHEBI:190135"/>
    </cofactor>
</comment>
<evidence type="ECO:0000259" key="10">
    <source>
        <dbReference type="Pfam" id="PF04324"/>
    </source>
</evidence>
<dbReference type="Proteomes" id="UP000186904">
    <property type="component" value="Unassembled WGS sequence"/>
</dbReference>
<dbReference type="CDD" id="cd19945">
    <property type="entry name" value="Fer2_BFD"/>
    <property type="match status" value="1"/>
</dbReference>
<keyword evidence="6" id="KW-0411">Iron-sulfur</keyword>
<evidence type="ECO:0000256" key="9">
    <source>
        <dbReference type="ARBA" id="ARBA00046332"/>
    </source>
</evidence>
<dbReference type="EMBL" id="SWAV01000004">
    <property type="protein sequence ID" value="TKA90909.1"/>
    <property type="molecule type" value="Genomic_DNA"/>
</dbReference>
<comment type="similarity">
    <text evidence="9">Belongs to the Bfd family.</text>
</comment>
<gene>
    <name evidence="13" type="ORF">FA869_12725</name>
    <name evidence="12" type="ORF">SAMN04487855_0509</name>
    <name evidence="11" type="ORF">SAMN05216589_1117</name>
</gene>
<dbReference type="GO" id="GO:0046872">
    <property type="term" value="F:metal ion binding"/>
    <property type="evidence" value="ECO:0007669"/>
    <property type="project" value="UniProtKB-KW"/>
</dbReference>
<dbReference type="OrthoDB" id="9815350at2"/>
<dbReference type="STRING" id="653930.SAMN05216589_1117"/>
<dbReference type="PANTHER" id="PTHR37424">
    <property type="entry name" value="BACTERIOFERRITIN-ASSOCIATED FERREDOXIN"/>
    <property type="match status" value="1"/>
</dbReference>
<dbReference type="AlphaFoldDB" id="A0A031M3N6"/>
<keyword evidence="2" id="KW-0001">2Fe-2S</keyword>
<evidence type="ECO:0000313" key="16">
    <source>
        <dbReference type="Proteomes" id="UP000305198"/>
    </source>
</evidence>
<dbReference type="Gene3D" id="1.10.10.1100">
    <property type="entry name" value="BFD-like [2Fe-2S]-binding domain"/>
    <property type="match status" value="1"/>
</dbReference>
<dbReference type="Proteomes" id="UP000186599">
    <property type="component" value="Unassembled WGS sequence"/>
</dbReference>
<dbReference type="EMBL" id="FOGN01000001">
    <property type="protein sequence ID" value="SER62068.1"/>
    <property type="molecule type" value="Genomic_DNA"/>
</dbReference>
<evidence type="ECO:0000256" key="8">
    <source>
        <dbReference type="ARBA" id="ARBA00039386"/>
    </source>
</evidence>
<dbReference type="InterPro" id="IPR041854">
    <property type="entry name" value="BFD-like_2Fe2S-bd_dom_sf"/>
</dbReference>
<dbReference type="EMBL" id="FOUA01000001">
    <property type="protein sequence ID" value="SFL64299.1"/>
    <property type="molecule type" value="Genomic_DNA"/>
</dbReference>
<feature type="domain" description="BFD-like [2Fe-2S]-binding" evidence="10">
    <location>
        <begin position="2"/>
        <end position="50"/>
    </location>
</feature>
<proteinExistence type="inferred from homology"/>
<evidence type="ECO:0000313" key="15">
    <source>
        <dbReference type="Proteomes" id="UP000186904"/>
    </source>
</evidence>
<accession>A0A031M3N6</accession>
<dbReference type="Proteomes" id="UP000305198">
    <property type="component" value="Unassembled WGS sequence"/>
</dbReference>
<keyword evidence="1" id="KW-0813">Transport</keyword>
<evidence type="ECO:0000313" key="12">
    <source>
        <dbReference type="EMBL" id="SFL64299.1"/>
    </source>
</evidence>
<dbReference type="InterPro" id="IPR007419">
    <property type="entry name" value="BFD-like_2Fe2S-bd_dom"/>
</dbReference>
<dbReference type="Pfam" id="PF04324">
    <property type="entry name" value="Fer2_BFD"/>
    <property type="match status" value="1"/>
</dbReference>
<sequence length="69" mass="7543">MYVCLCKGITDTQIRDAVTDGACSMRDLRERLDVANQCGKCGRECKSIIGEYRQAATTSFVNAGQFAMA</sequence>
<dbReference type="GO" id="GO:0051537">
    <property type="term" value="F:2 iron, 2 sulfur cluster binding"/>
    <property type="evidence" value="ECO:0007669"/>
    <property type="project" value="UniProtKB-KW"/>
</dbReference>
<dbReference type="InterPro" id="IPR052371">
    <property type="entry name" value="BFD-associated_ferredoxin"/>
</dbReference>
<name>A0A031M3N6_9GAMM</name>
<reference evidence="14 15" key="1">
    <citation type="submission" date="2016-10" db="EMBL/GenBank/DDBJ databases">
        <authorList>
            <person name="de Groot N.N."/>
        </authorList>
    </citation>
    <scope>NUCLEOTIDE SEQUENCE [LARGE SCALE GENOMIC DNA]</scope>
    <source>
        <strain evidence="12 14">CGMCC 1.9095</strain>
        <strain evidence="11 15">DSM 22558</strain>
    </source>
</reference>
<dbReference type="PANTHER" id="PTHR37424:SF1">
    <property type="entry name" value="BACTERIOFERRITIN-ASSOCIATED FERREDOXIN"/>
    <property type="match status" value="1"/>
</dbReference>
<evidence type="ECO:0000313" key="11">
    <source>
        <dbReference type="EMBL" id="SER62068.1"/>
    </source>
</evidence>
<organism evidence="13 16">
    <name type="scientific">Halopseudomonas bauzanensis</name>
    <dbReference type="NCBI Taxonomy" id="653930"/>
    <lineage>
        <taxon>Bacteria</taxon>
        <taxon>Pseudomonadati</taxon>
        <taxon>Pseudomonadota</taxon>
        <taxon>Gammaproteobacteria</taxon>
        <taxon>Pseudomonadales</taxon>
        <taxon>Pseudomonadaceae</taxon>
        <taxon>Halopseudomonas</taxon>
    </lineage>
</organism>
<evidence type="ECO:0000313" key="14">
    <source>
        <dbReference type="Proteomes" id="UP000186599"/>
    </source>
</evidence>
<reference evidence="13 16" key="2">
    <citation type="submission" date="2019-04" db="EMBL/GenBank/DDBJ databases">
        <title>Crypto-aerobic microbial life in anoxic (sulfidic) marine sediments.</title>
        <authorList>
            <person name="Bhattacharya S."/>
            <person name="Roy C."/>
            <person name="Mondal N."/>
            <person name="Sarkar J."/>
            <person name="Mandal S."/>
            <person name="Rameez M.J."/>
            <person name="Ghosh W."/>
        </authorList>
    </citation>
    <scope>NUCLEOTIDE SEQUENCE [LARGE SCALE GENOMIC DNA]</scope>
    <source>
        <strain evidence="13 16">SBBB</strain>
    </source>
</reference>
<protein>
    <recommendedName>
        <fullName evidence="8">Bacterioferritin-associated ferredoxin</fullName>
    </recommendedName>
</protein>
<keyword evidence="5" id="KW-0408">Iron</keyword>
<keyword evidence="3" id="KW-0479">Metal-binding</keyword>
<evidence type="ECO:0000313" key="13">
    <source>
        <dbReference type="EMBL" id="TKA90909.1"/>
    </source>
</evidence>
<evidence type="ECO:0000256" key="4">
    <source>
        <dbReference type="ARBA" id="ARBA00022982"/>
    </source>
</evidence>
<evidence type="ECO:0000256" key="7">
    <source>
        <dbReference type="ARBA" id="ARBA00034078"/>
    </source>
</evidence>
<dbReference type="RefSeq" id="WP_036993511.1">
    <property type="nucleotide sequence ID" value="NZ_FOGN01000001.1"/>
</dbReference>
<evidence type="ECO:0000256" key="1">
    <source>
        <dbReference type="ARBA" id="ARBA00022448"/>
    </source>
</evidence>
<evidence type="ECO:0000256" key="3">
    <source>
        <dbReference type="ARBA" id="ARBA00022723"/>
    </source>
</evidence>
<evidence type="ECO:0000256" key="2">
    <source>
        <dbReference type="ARBA" id="ARBA00022714"/>
    </source>
</evidence>
<evidence type="ECO:0000256" key="5">
    <source>
        <dbReference type="ARBA" id="ARBA00023004"/>
    </source>
</evidence>
<keyword evidence="14" id="KW-1185">Reference proteome</keyword>